<protein>
    <submittedName>
        <fullName evidence="1">Uncharacterized protein</fullName>
    </submittedName>
</protein>
<evidence type="ECO:0000313" key="1">
    <source>
        <dbReference type="EMBL" id="CAA9370499.1"/>
    </source>
</evidence>
<dbReference type="AlphaFoldDB" id="A0A6J4MXP8"/>
<sequence>MLQRKHPHMPPSSRWEKLTLIVHIGRLTGRTSKARVRLSQGVLLFKPDRC</sequence>
<name>A0A6J4MXP8_9CHLR</name>
<gene>
    <name evidence="1" type="ORF">AVDCRST_MAG93-8391</name>
</gene>
<accession>A0A6J4MXP8</accession>
<dbReference type="EMBL" id="CADCTR010002829">
    <property type="protein sequence ID" value="CAA9370499.1"/>
    <property type="molecule type" value="Genomic_DNA"/>
</dbReference>
<organism evidence="1">
    <name type="scientific">uncultured Chloroflexia bacterium</name>
    <dbReference type="NCBI Taxonomy" id="1672391"/>
    <lineage>
        <taxon>Bacteria</taxon>
        <taxon>Bacillati</taxon>
        <taxon>Chloroflexota</taxon>
        <taxon>Chloroflexia</taxon>
        <taxon>environmental samples</taxon>
    </lineage>
</organism>
<proteinExistence type="predicted"/>
<reference evidence="1" key="1">
    <citation type="submission" date="2020-02" db="EMBL/GenBank/DDBJ databases">
        <authorList>
            <person name="Meier V. D."/>
        </authorList>
    </citation>
    <scope>NUCLEOTIDE SEQUENCE</scope>
    <source>
        <strain evidence="1">AVDCRST_MAG93</strain>
    </source>
</reference>